<dbReference type="InterPro" id="IPR058385">
    <property type="entry name" value="DUF8072"/>
</dbReference>
<feature type="domain" description="DUF8072" evidence="2">
    <location>
        <begin position="2"/>
        <end position="86"/>
    </location>
</feature>
<name>M1XRS6_NATM8</name>
<dbReference type="EMBL" id="HF582854">
    <property type="protein sequence ID" value="CCQ36951.1"/>
    <property type="molecule type" value="Genomic_DNA"/>
</dbReference>
<dbReference type="eggNOG" id="arCOG07593">
    <property type="taxonomic scope" value="Archaea"/>
</dbReference>
<proteinExistence type="predicted"/>
<dbReference type="RefSeq" id="WP_015409717.1">
    <property type="nucleotide sequence ID" value="NC_020388.1"/>
</dbReference>
<dbReference type="STRING" id="268739.Nmlp_2800"/>
<evidence type="ECO:0000256" key="1">
    <source>
        <dbReference type="SAM" id="MobiDB-lite"/>
    </source>
</evidence>
<dbReference type="GeneID" id="14651515"/>
<organism evidence="3 4">
    <name type="scientific">Natronomonas moolapensis (strain DSM 18674 / CECT 7526 / JCM 14361 / 8.8.11)</name>
    <dbReference type="NCBI Taxonomy" id="268739"/>
    <lineage>
        <taxon>Archaea</taxon>
        <taxon>Methanobacteriati</taxon>
        <taxon>Methanobacteriota</taxon>
        <taxon>Stenosarchaea group</taxon>
        <taxon>Halobacteria</taxon>
        <taxon>Halobacteriales</taxon>
        <taxon>Natronomonadaceae</taxon>
        <taxon>Natronomonas</taxon>
    </lineage>
</organism>
<dbReference type="KEGG" id="nmo:Nmlp_2800"/>
<reference evidence="3 4" key="1">
    <citation type="journal article" date="2013" name="Genome Announc.">
        <title>Genome of the haloarchaeon Natronomonas moolapensis, a neutrophilic member of a previously haloalkaliphilic genus.</title>
        <authorList>
            <person name="Dyall-Smith M.L."/>
            <person name="Pfeiffer F."/>
            <person name="Oberwinkler T."/>
            <person name="Klee K."/>
            <person name="Rampp M."/>
            <person name="Palm P."/>
            <person name="Gross K."/>
            <person name="Schuster S.C."/>
            <person name="Oesterhelt D."/>
        </authorList>
    </citation>
    <scope>NUCLEOTIDE SEQUENCE [LARGE SCALE GENOMIC DNA]</scope>
    <source>
        <strain evidence="4">DSM 18674 / JCM 14361 / 8.8.11</strain>
    </source>
</reference>
<gene>
    <name evidence="3" type="ordered locus">Nmlp_2800</name>
</gene>
<evidence type="ECO:0000259" key="2">
    <source>
        <dbReference type="Pfam" id="PF26269"/>
    </source>
</evidence>
<keyword evidence="4" id="KW-1185">Reference proteome</keyword>
<dbReference type="HOGENOM" id="CLU_170069_0_0_2"/>
<accession>M1XRS6</accession>
<dbReference type="Proteomes" id="UP000011867">
    <property type="component" value="Chromosome"/>
</dbReference>
<protein>
    <recommendedName>
        <fullName evidence="2">DUF8072 domain-containing protein</fullName>
    </recommendedName>
</protein>
<sequence>MHTLAKRIHNITPRDVRLTFEDGSAVVLEMHSAEFFQEAFQAEGTTPDGTAYRLVTDGDDDPLVAGKKTDDGWASAGTVEAVEPAED</sequence>
<feature type="region of interest" description="Disordered" evidence="1">
    <location>
        <begin position="56"/>
        <end position="87"/>
    </location>
</feature>
<evidence type="ECO:0000313" key="4">
    <source>
        <dbReference type="Proteomes" id="UP000011867"/>
    </source>
</evidence>
<evidence type="ECO:0000313" key="3">
    <source>
        <dbReference type="EMBL" id="CCQ36951.1"/>
    </source>
</evidence>
<dbReference type="AlphaFoldDB" id="M1XRS6"/>
<dbReference type="Pfam" id="PF26269">
    <property type="entry name" value="DUF8072"/>
    <property type="match status" value="1"/>
</dbReference>
<dbReference type="OrthoDB" id="339988at2157"/>